<dbReference type="InterPro" id="IPR012677">
    <property type="entry name" value="Nucleotide-bd_a/b_plait_sf"/>
</dbReference>
<dbReference type="CDD" id="cd21134">
    <property type="entry name" value="YTH"/>
    <property type="match status" value="1"/>
</dbReference>
<dbReference type="EMBL" id="JACCJB010000005">
    <property type="protein sequence ID" value="KAF6227351.1"/>
    <property type="molecule type" value="Genomic_DNA"/>
</dbReference>
<feature type="compositionally biased region" description="Low complexity" evidence="2">
    <location>
        <begin position="211"/>
        <end position="225"/>
    </location>
</feature>
<dbReference type="InterPro" id="IPR035979">
    <property type="entry name" value="RBD_domain_sf"/>
</dbReference>
<protein>
    <recommendedName>
        <fullName evidence="7">YTH domain-containing protein</fullName>
    </recommendedName>
</protein>
<evidence type="ECO:0000259" key="3">
    <source>
        <dbReference type="PROSITE" id="PS50102"/>
    </source>
</evidence>
<dbReference type="Pfam" id="PF25701">
    <property type="entry name" value="RRM_YTH1"/>
    <property type="match status" value="1"/>
</dbReference>
<dbReference type="GO" id="GO:0003729">
    <property type="term" value="F:mRNA binding"/>
    <property type="evidence" value="ECO:0007669"/>
    <property type="project" value="TreeGrafter"/>
</dbReference>
<name>A0A8H6CQ95_9LECA</name>
<dbReference type="Gene3D" id="3.30.70.330">
    <property type="match status" value="1"/>
</dbReference>
<dbReference type="GeneID" id="59337190"/>
<feature type="region of interest" description="Disordered" evidence="2">
    <location>
        <begin position="211"/>
        <end position="230"/>
    </location>
</feature>
<keyword evidence="1" id="KW-0694">RNA-binding</keyword>
<dbReference type="RefSeq" id="XP_037155659.1">
    <property type="nucleotide sequence ID" value="XM_037299658.1"/>
</dbReference>
<reference evidence="5 6" key="1">
    <citation type="journal article" date="2020" name="Genomics">
        <title>Complete, high-quality genomes from long-read metagenomic sequencing of two wolf lichen thalli reveals enigmatic genome architecture.</title>
        <authorList>
            <person name="McKenzie S.K."/>
            <person name="Walston R.F."/>
            <person name="Allen J.L."/>
        </authorList>
    </citation>
    <scope>NUCLEOTIDE SEQUENCE [LARGE SCALE GENOMIC DNA]</scope>
    <source>
        <strain evidence="5">WasteWater1</strain>
    </source>
</reference>
<feature type="compositionally biased region" description="Polar residues" evidence="2">
    <location>
        <begin position="34"/>
        <end position="44"/>
    </location>
</feature>
<dbReference type="PROSITE" id="PS50882">
    <property type="entry name" value="YTH"/>
    <property type="match status" value="1"/>
</dbReference>
<dbReference type="InterPro" id="IPR007275">
    <property type="entry name" value="YTH_domain"/>
</dbReference>
<dbReference type="GO" id="GO:0005654">
    <property type="term" value="C:nucleoplasm"/>
    <property type="evidence" value="ECO:0007669"/>
    <property type="project" value="TreeGrafter"/>
</dbReference>
<comment type="caution">
    <text evidence="5">The sequence shown here is derived from an EMBL/GenBank/DDBJ whole genome shotgun (WGS) entry which is preliminary data.</text>
</comment>
<dbReference type="Gene3D" id="3.10.590.10">
    <property type="entry name" value="ph1033 like domains"/>
    <property type="match status" value="2"/>
</dbReference>
<dbReference type="GO" id="GO:0000398">
    <property type="term" value="P:mRNA splicing, via spliceosome"/>
    <property type="evidence" value="ECO:0007669"/>
    <property type="project" value="TreeGrafter"/>
</dbReference>
<dbReference type="CDD" id="cd00590">
    <property type="entry name" value="RRM_SF"/>
    <property type="match status" value="1"/>
</dbReference>
<keyword evidence="6" id="KW-1185">Reference proteome</keyword>
<dbReference type="SUPFAM" id="SSF54928">
    <property type="entry name" value="RNA-binding domain, RBD"/>
    <property type="match status" value="1"/>
</dbReference>
<feature type="compositionally biased region" description="Polar residues" evidence="2">
    <location>
        <begin position="118"/>
        <end position="128"/>
    </location>
</feature>
<dbReference type="SMART" id="SM00360">
    <property type="entry name" value="RRM"/>
    <property type="match status" value="1"/>
</dbReference>
<dbReference type="PANTHER" id="PTHR12357:SF3">
    <property type="entry name" value="YTH DOMAIN-CONTAINING PROTEIN 1"/>
    <property type="match status" value="1"/>
</dbReference>
<dbReference type="PANTHER" id="PTHR12357">
    <property type="entry name" value="YTH YT521-B HOMOLOGY DOMAIN-CONTAINING"/>
    <property type="match status" value="1"/>
</dbReference>
<feature type="compositionally biased region" description="Low complexity" evidence="2">
    <location>
        <begin position="301"/>
        <end position="314"/>
    </location>
</feature>
<feature type="compositionally biased region" description="Polar residues" evidence="2">
    <location>
        <begin position="144"/>
        <end position="159"/>
    </location>
</feature>
<feature type="region of interest" description="Disordered" evidence="2">
    <location>
        <begin position="118"/>
        <end position="198"/>
    </location>
</feature>
<accession>A0A8H6CQ95</accession>
<feature type="region of interest" description="Disordered" evidence="2">
    <location>
        <begin position="26"/>
        <end position="60"/>
    </location>
</feature>
<sequence>MPLLWVQQWAVLPVIVEDRNMVEGNVHGAGLPPGSQTVEPSAQTRLGERERPTQAQNASSGNVPYQFQVQMATPQHQIPGGQIFNLPGQQTTGYQMGRGQSPGAFGMSAMAGALPEYQNTTSSQMSHQDSQRFLAGTSSTSSSYQAQQFPGQAPLSTGNYPVHPPQYPYQQAYGQLQASPQSSHPSGPNPVHSSYPGGAYFPTSQQQYIYYPGQYGQSPQPQHGSYPTSYGPGSTHAYGQQGGDVSAMAGRTMHSGYPPGTVMPYSSYGSPGAYLRPGSLTGKRSFYASKSWLTTAIAVSRGNSGSSSGSVPSSPRGPPRKPKQSGHALWVGNLPSGTVISDLKDHFSKDATKDIESVFLISKSNCAFVNYRSEGACAAAMSRFHDSRFQGVRLVCRLRRNSNTSAPGVPTGPAALMPSVTYMQTAFEAIKQNREVSFRALEEAAAESTRTGEPTVKVMDKYFVLKSLTVEDMELSVRNSIWATQSHNEDALNKAYETSENVYLIFSANKSGEYFGVARMASPITDEAAAGLEWAPRGEKVADDPDVPRSIPTAATEFAPKGRIIDDSARGTIFWEADPEDDEIAPIIDHEIDDPDEMIQAAEKAEDADDAALSSDAQAFGKPFKIEWLATNRLPFYRTRGLRNPWNANREVKIARDGTELETSVGRRLVQMFHKSPSLEGPQPALAWSPGRPY</sequence>
<dbReference type="Proteomes" id="UP000593566">
    <property type="component" value="Unassembled WGS sequence"/>
</dbReference>
<dbReference type="PROSITE" id="PS50102">
    <property type="entry name" value="RRM"/>
    <property type="match status" value="1"/>
</dbReference>
<feature type="region of interest" description="Disordered" evidence="2">
    <location>
        <begin position="301"/>
        <end position="327"/>
    </location>
</feature>
<dbReference type="AlphaFoldDB" id="A0A8H6CQ95"/>
<dbReference type="GO" id="GO:0000381">
    <property type="term" value="P:regulation of alternative mRNA splicing, via spliceosome"/>
    <property type="evidence" value="ECO:0007669"/>
    <property type="project" value="TreeGrafter"/>
</dbReference>
<gene>
    <name evidence="5" type="ORF">HO133_008795</name>
</gene>
<dbReference type="InterPro" id="IPR000504">
    <property type="entry name" value="RRM_dom"/>
</dbReference>
<evidence type="ECO:0000313" key="6">
    <source>
        <dbReference type="Proteomes" id="UP000593566"/>
    </source>
</evidence>
<evidence type="ECO:0000256" key="1">
    <source>
        <dbReference type="PROSITE-ProRule" id="PRU00176"/>
    </source>
</evidence>
<organism evidence="5 6">
    <name type="scientific">Letharia lupina</name>
    <dbReference type="NCBI Taxonomy" id="560253"/>
    <lineage>
        <taxon>Eukaryota</taxon>
        <taxon>Fungi</taxon>
        <taxon>Dikarya</taxon>
        <taxon>Ascomycota</taxon>
        <taxon>Pezizomycotina</taxon>
        <taxon>Lecanoromycetes</taxon>
        <taxon>OSLEUM clade</taxon>
        <taxon>Lecanoromycetidae</taxon>
        <taxon>Lecanorales</taxon>
        <taxon>Lecanorineae</taxon>
        <taxon>Parmeliaceae</taxon>
        <taxon>Letharia</taxon>
    </lineage>
</organism>
<proteinExistence type="predicted"/>
<dbReference type="InterPro" id="IPR057720">
    <property type="entry name" value="RRM_YTH1"/>
</dbReference>
<evidence type="ECO:0000259" key="4">
    <source>
        <dbReference type="PROSITE" id="PS50882"/>
    </source>
</evidence>
<evidence type="ECO:0008006" key="7">
    <source>
        <dbReference type="Google" id="ProtNLM"/>
    </source>
</evidence>
<evidence type="ECO:0000256" key="2">
    <source>
        <dbReference type="SAM" id="MobiDB-lite"/>
    </source>
</evidence>
<evidence type="ECO:0000313" key="5">
    <source>
        <dbReference type="EMBL" id="KAF6227351.1"/>
    </source>
</evidence>
<feature type="domain" description="YTH" evidence="4">
    <location>
        <begin position="460"/>
        <end position="673"/>
    </location>
</feature>
<dbReference type="GO" id="GO:1990247">
    <property type="term" value="F:N6-methyladenosine-containing RNA reader activity"/>
    <property type="evidence" value="ECO:0007669"/>
    <property type="project" value="TreeGrafter"/>
</dbReference>
<dbReference type="Pfam" id="PF04146">
    <property type="entry name" value="YTH"/>
    <property type="match status" value="1"/>
</dbReference>
<feature type="compositionally biased region" description="Polar residues" evidence="2">
    <location>
        <begin position="176"/>
        <end position="186"/>
    </location>
</feature>
<feature type="domain" description="RRM" evidence="3">
    <location>
        <begin position="327"/>
        <end position="401"/>
    </location>
</feature>
<dbReference type="InterPro" id="IPR045168">
    <property type="entry name" value="YTH_prot"/>
</dbReference>